<dbReference type="Gene3D" id="1.10.10.10">
    <property type="entry name" value="Winged helix-like DNA-binding domain superfamily/Winged helix DNA-binding domain"/>
    <property type="match status" value="1"/>
</dbReference>
<evidence type="ECO:0000313" key="7">
    <source>
        <dbReference type="Proteomes" id="UP001262754"/>
    </source>
</evidence>
<dbReference type="PANTHER" id="PTHR30579">
    <property type="entry name" value="TRANSCRIPTIONAL REGULATOR"/>
    <property type="match status" value="1"/>
</dbReference>
<accession>A0ABU1N020</accession>
<keyword evidence="7" id="KW-1185">Reference proteome</keyword>
<gene>
    <name evidence="6" type="ORF">J2800_002238</name>
</gene>
<comment type="similarity">
    <text evidence="1">Belongs to the LysR transcriptional regulatory family.</text>
</comment>
<dbReference type="NCBIfam" id="NF002964">
    <property type="entry name" value="PRK03635.1"/>
    <property type="match status" value="1"/>
</dbReference>
<dbReference type="InterPro" id="IPR017685">
    <property type="entry name" value="ArgP"/>
</dbReference>
<dbReference type="Proteomes" id="UP001262754">
    <property type="component" value="Unassembled WGS sequence"/>
</dbReference>
<organism evidence="6 7">
    <name type="scientific">Caulobacter rhizosphaerae</name>
    <dbReference type="NCBI Taxonomy" id="2010972"/>
    <lineage>
        <taxon>Bacteria</taxon>
        <taxon>Pseudomonadati</taxon>
        <taxon>Pseudomonadota</taxon>
        <taxon>Alphaproteobacteria</taxon>
        <taxon>Caulobacterales</taxon>
        <taxon>Caulobacteraceae</taxon>
        <taxon>Caulobacter</taxon>
    </lineage>
</organism>
<keyword evidence="4" id="KW-0804">Transcription</keyword>
<dbReference type="InterPro" id="IPR036390">
    <property type="entry name" value="WH_DNA-bd_sf"/>
</dbReference>
<dbReference type="InterPro" id="IPR036388">
    <property type="entry name" value="WH-like_DNA-bd_sf"/>
</dbReference>
<dbReference type="PANTHER" id="PTHR30579:SF2">
    <property type="entry name" value="HTH-TYPE TRANSCRIPTIONAL REGULATOR ARGP"/>
    <property type="match status" value="1"/>
</dbReference>
<feature type="domain" description="HTH lysR-type" evidence="5">
    <location>
        <begin position="2"/>
        <end position="58"/>
    </location>
</feature>
<keyword evidence="2" id="KW-0805">Transcription regulation</keyword>
<evidence type="ECO:0000259" key="5">
    <source>
        <dbReference type="PROSITE" id="PS50931"/>
    </source>
</evidence>
<dbReference type="SUPFAM" id="SSF53850">
    <property type="entry name" value="Periplasmic binding protein-like II"/>
    <property type="match status" value="1"/>
</dbReference>
<dbReference type="PROSITE" id="PS50931">
    <property type="entry name" value="HTH_LYSR"/>
    <property type="match status" value="1"/>
</dbReference>
<reference evidence="6 7" key="1">
    <citation type="submission" date="2023-07" db="EMBL/GenBank/DDBJ databases">
        <title>Sorghum-associated microbial communities from plants grown in Nebraska, USA.</title>
        <authorList>
            <person name="Schachtman D."/>
        </authorList>
    </citation>
    <scope>NUCLEOTIDE SEQUENCE [LARGE SCALE GENOMIC DNA]</scope>
    <source>
        <strain evidence="6 7">DS2154</strain>
    </source>
</reference>
<comment type="caution">
    <text evidence="6">The sequence shown here is derived from an EMBL/GenBank/DDBJ whole genome shotgun (WGS) entry which is preliminary data.</text>
</comment>
<dbReference type="Pfam" id="PF00126">
    <property type="entry name" value="HTH_1"/>
    <property type="match status" value="1"/>
</dbReference>
<dbReference type="NCBIfam" id="NF009888">
    <property type="entry name" value="PRK13348.1"/>
    <property type="match status" value="1"/>
</dbReference>
<keyword evidence="3" id="KW-0238">DNA-binding</keyword>
<evidence type="ECO:0000256" key="3">
    <source>
        <dbReference type="ARBA" id="ARBA00023125"/>
    </source>
</evidence>
<dbReference type="Gene3D" id="3.40.190.290">
    <property type="match status" value="1"/>
</dbReference>
<dbReference type="NCBIfam" id="TIGR03298">
    <property type="entry name" value="argP"/>
    <property type="match status" value="1"/>
</dbReference>
<dbReference type="RefSeq" id="WP_310031442.1">
    <property type="nucleotide sequence ID" value="NZ_JAVDRL010000006.1"/>
</dbReference>
<sequence>MLDYASLAALAAVAREGSFERAAAALGVTPSAVSQRVKGLEERVGAILLTRGVPCRPTEIGAKLCAHVEQVRLLESDVVNDLPGLAGPAPGPPTIRVAVNADSVSTWFPAAAALFAADTGAMLDLVLEDEAHTADRLRSGEVIAAVTADPAPVPGCKTYPLGALDYAAVASPAFLARFFPDGVDPAGLAAAPILRFDRRDQLQARWAWEAWNVRIRPPAHWTPSTPGMLDMTLAGLGWAMTPVVLAAPHLAAGRLVELPPRLRIGVTLYWQRTRLTARLLDRLTHAVRSTATGVLTEIATADGAAASARDG</sequence>
<dbReference type="InterPro" id="IPR050176">
    <property type="entry name" value="LTTR"/>
</dbReference>
<protein>
    <submittedName>
        <fullName evidence="6">LysR family transcriptional regulator (Chromosome initiation inhibitor)</fullName>
    </submittedName>
</protein>
<dbReference type="EMBL" id="JAVDRL010000006">
    <property type="protein sequence ID" value="MDR6531491.1"/>
    <property type="molecule type" value="Genomic_DNA"/>
</dbReference>
<dbReference type="Pfam" id="PF03466">
    <property type="entry name" value="LysR_substrate"/>
    <property type="match status" value="1"/>
</dbReference>
<name>A0ABU1N020_9CAUL</name>
<evidence type="ECO:0000256" key="4">
    <source>
        <dbReference type="ARBA" id="ARBA00023163"/>
    </source>
</evidence>
<dbReference type="SUPFAM" id="SSF46785">
    <property type="entry name" value="Winged helix' DNA-binding domain"/>
    <property type="match status" value="1"/>
</dbReference>
<evidence type="ECO:0000313" key="6">
    <source>
        <dbReference type="EMBL" id="MDR6531491.1"/>
    </source>
</evidence>
<proteinExistence type="inferred from homology"/>
<evidence type="ECO:0000256" key="1">
    <source>
        <dbReference type="ARBA" id="ARBA00009437"/>
    </source>
</evidence>
<dbReference type="InterPro" id="IPR005119">
    <property type="entry name" value="LysR_subst-bd"/>
</dbReference>
<evidence type="ECO:0000256" key="2">
    <source>
        <dbReference type="ARBA" id="ARBA00023015"/>
    </source>
</evidence>
<dbReference type="InterPro" id="IPR000847">
    <property type="entry name" value="LysR_HTH_N"/>
</dbReference>